<evidence type="ECO:0000256" key="2">
    <source>
        <dbReference type="SAM" id="Phobius"/>
    </source>
</evidence>
<dbReference type="PANTHER" id="PTHR28251">
    <property type="entry name" value="V-TYPE ATPASE ASSEMBLY FACTOR PKR1"/>
    <property type="match status" value="1"/>
</dbReference>
<feature type="region of interest" description="Disordered" evidence="1">
    <location>
        <begin position="101"/>
        <end position="122"/>
    </location>
</feature>
<dbReference type="Pfam" id="PF08636">
    <property type="entry name" value="Pkr1"/>
    <property type="match status" value="1"/>
</dbReference>
<comment type="caution">
    <text evidence="3">The sequence shown here is derived from an EMBL/GenBank/DDBJ whole genome shotgun (WGS) entry which is preliminary data.</text>
</comment>
<keyword evidence="2" id="KW-1133">Transmembrane helix</keyword>
<evidence type="ECO:0000313" key="4">
    <source>
        <dbReference type="Proteomes" id="UP000279236"/>
    </source>
</evidence>
<dbReference type="Proteomes" id="UP000279236">
    <property type="component" value="Unassembled WGS sequence"/>
</dbReference>
<reference evidence="3 4" key="1">
    <citation type="submission" date="2018-11" db="EMBL/GenBank/DDBJ databases">
        <title>Genome sequence of Apiotrichum porosum DSM 27194.</title>
        <authorList>
            <person name="Aliyu H."/>
            <person name="Gorte O."/>
            <person name="Ochsenreither K."/>
        </authorList>
    </citation>
    <scope>NUCLEOTIDE SEQUENCE [LARGE SCALE GENOMIC DNA]</scope>
    <source>
        <strain evidence="3 4">DSM 27194</strain>
    </source>
</reference>
<dbReference type="GeneID" id="39592977"/>
<organism evidence="3 4">
    <name type="scientific">Apiotrichum porosum</name>
    <dbReference type="NCBI Taxonomy" id="105984"/>
    <lineage>
        <taxon>Eukaryota</taxon>
        <taxon>Fungi</taxon>
        <taxon>Dikarya</taxon>
        <taxon>Basidiomycota</taxon>
        <taxon>Agaricomycotina</taxon>
        <taxon>Tremellomycetes</taxon>
        <taxon>Trichosporonales</taxon>
        <taxon>Trichosporonaceae</taxon>
        <taxon>Apiotrichum</taxon>
    </lineage>
</organism>
<dbReference type="OrthoDB" id="9626941at2759"/>
<dbReference type="PANTHER" id="PTHR28251:SF1">
    <property type="entry name" value="V-TYPE ATPASE ASSEMBLY FACTOR PKR1"/>
    <property type="match status" value="1"/>
</dbReference>
<evidence type="ECO:0000313" key="3">
    <source>
        <dbReference type="EMBL" id="RSH81002.1"/>
    </source>
</evidence>
<feature type="transmembrane region" description="Helical" evidence="2">
    <location>
        <begin position="75"/>
        <end position="93"/>
    </location>
</feature>
<dbReference type="AlphaFoldDB" id="A0A427XQ79"/>
<feature type="transmembrane region" description="Helical" evidence="2">
    <location>
        <begin position="50"/>
        <end position="68"/>
    </location>
</feature>
<keyword evidence="2" id="KW-0812">Transmembrane</keyword>
<dbReference type="RefSeq" id="XP_028475721.1">
    <property type="nucleotide sequence ID" value="XM_028623747.1"/>
</dbReference>
<accession>A0A427XQ79</accession>
<dbReference type="EMBL" id="RSCE01000007">
    <property type="protein sequence ID" value="RSH81002.1"/>
    <property type="molecule type" value="Genomic_DNA"/>
</dbReference>
<sequence length="122" mass="13285">MVTTNSPSPSPEPQQVAEPRTTEVAASPNFFGQLIGSIFEPGANTAVVKAMNISFALLLLTLFGLMILSSWNLHVVALFVINAALWATMMWFVQEISKVQTNPENMPTGDPLLAQPETKKEI</sequence>
<keyword evidence="4" id="KW-1185">Reference proteome</keyword>
<evidence type="ECO:0000256" key="1">
    <source>
        <dbReference type="SAM" id="MobiDB-lite"/>
    </source>
</evidence>
<dbReference type="GO" id="GO:0070072">
    <property type="term" value="P:vacuolar proton-transporting V-type ATPase complex assembly"/>
    <property type="evidence" value="ECO:0007669"/>
    <property type="project" value="InterPro"/>
</dbReference>
<dbReference type="GO" id="GO:0005789">
    <property type="term" value="C:endoplasmic reticulum membrane"/>
    <property type="evidence" value="ECO:0007669"/>
    <property type="project" value="TreeGrafter"/>
</dbReference>
<protein>
    <submittedName>
        <fullName evidence="3">SMK killer toxin resistance protein</fullName>
    </submittedName>
</protein>
<feature type="region of interest" description="Disordered" evidence="1">
    <location>
        <begin position="1"/>
        <end position="22"/>
    </location>
</feature>
<keyword evidence="2" id="KW-0472">Membrane</keyword>
<gene>
    <name evidence="3" type="primary">PKR1</name>
    <name evidence="3" type="ORF">EHS24_008434</name>
</gene>
<name>A0A427XQ79_9TREE</name>
<proteinExistence type="predicted"/>
<dbReference type="InterPro" id="IPR013945">
    <property type="entry name" value="Pkr1"/>
</dbReference>